<dbReference type="PANTHER" id="PTHR33481">
    <property type="entry name" value="REVERSE TRANSCRIPTASE"/>
    <property type="match status" value="1"/>
</dbReference>
<feature type="domain" description="Reverse transcriptase" evidence="1">
    <location>
        <begin position="5"/>
        <end position="111"/>
    </location>
</feature>
<dbReference type="Proteomes" id="UP000184330">
    <property type="component" value="Unassembled WGS sequence"/>
</dbReference>
<organism evidence="2 3">
    <name type="scientific">Phialocephala subalpina</name>
    <dbReference type="NCBI Taxonomy" id="576137"/>
    <lineage>
        <taxon>Eukaryota</taxon>
        <taxon>Fungi</taxon>
        <taxon>Dikarya</taxon>
        <taxon>Ascomycota</taxon>
        <taxon>Pezizomycotina</taxon>
        <taxon>Leotiomycetes</taxon>
        <taxon>Helotiales</taxon>
        <taxon>Mollisiaceae</taxon>
        <taxon>Phialocephala</taxon>
        <taxon>Phialocephala fortinii species complex</taxon>
    </lineage>
</organism>
<proteinExistence type="predicted"/>
<evidence type="ECO:0000259" key="1">
    <source>
        <dbReference type="Pfam" id="PF00078"/>
    </source>
</evidence>
<evidence type="ECO:0000313" key="3">
    <source>
        <dbReference type="Proteomes" id="UP000184330"/>
    </source>
</evidence>
<dbReference type="OrthoDB" id="3564644at2759"/>
<name>A0A1L7WLP3_9HELO</name>
<dbReference type="EMBL" id="FJOG01000004">
    <property type="protein sequence ID" value="CZR53683.1"/>
    <property type="molecule type" value="Genomic_DNA"/>
</dbReference>
<dbReference type="Pfam" id="PF00078">
    <property type="entry name" value="RVT_1"/>
    <property type="match status" value="1"/>
</dbReference>
<reference evidence="2 3" key="1">
    <citation type="submission" date="2016-03" db="EMBL/GenBank/DDBJ databases">
        <authorList>
            <person name="Ploux O."/>
        </authorList>
    </citation>
    <scope>NUCLEOTIDE SEQUENCE [LARGE SCALE GENOMIC DNA]</scope>
    <source>
        <strain evidence="2 3">UAMH 11012</strain>
    </source>
</reference>
<protein>
    <recommendedName>
        <fullName evidence="1">Reverse transcriptase domain-containing protein</fullName>
    </recommendedName>
</protein>
<gene>
    <name evidence="2" type="ORF">PAC_03563</name>
</gene>
<accession>A0A1L7WLP3</accession>
<dbReference type="PANTHER" id="PTHR33481:SF1">
    <property type="entry name" value="ENDONUCLEASE_EXONUCLEASE_PHOSPHATASE DOMAIN-CONTAINING PROTEIN-RELATED"/>
    <property type="match status" value="1"/>
</dbReference>
<keyword evidence="3" id="KW-1185">Reference proteome</keyword>
<dbReference type="AlphaFoldDB" id="A0A1L7WLP3"/>
<dbReference type="STRING" id="576137.A0A1L7WLP3"/>
<dbReference type="InterPro" id="IPR000477">
    <property type="entry name" value="RT_dom"/>
</dbReference>
<sequence>MVALSYRPIALLNTTGKVLEAIIATRLSSLVEAHKSLPNSHIGGKKRHSCELALHNLTTKVHEAWSRGKWATILSLDVLGAFDNVSHLRLLHSLKKRRVGGKGSNWVASFLTDETWE</sequence>
<evidence type="ECO:0000313" key="2">
    <source>
        <dbReference type="EMBL" id="CZR53683.1"/>
    </source>
</evidence>